<keyword evidence="8" id="KW-1185">Reference proteome</keyword>
<dbReference type="Pfam" id="PF04389">
    <property type="entry name" value="Peptidase_M28"/>
    <property type="match status" value="1"/>
</dbReference>
<dbReference type="GO" id="GO:0046872">
    <property type="term" value="F:metal ion binding"/>
    <property type="evidence" value="ECO:0007669"/>
    <property type="project" value="InterPro"/>
</dbReference>
<comment type="cofactor">
    <cofactor evidence="1">
        <name>Zn(2+)</name>
        <dbReference type="ChEBI" id="CHEBI:29105"/>
    </cofactor>
</comment>
<keyword evidence="4" id="KW-0472">Membrane</keyword>
<feature type="compositionally biased region" description="Basic and acidic residues" evidence="3">
    <location>
        <begin position="132"/>
        <end position="150"/>
    </location>
</feature>
<dbReference type="OrthoDB" id="2214at2759"/>
<dbReference type="Gene3D" id="3.40.630.10">
    <property type="entry name" value="Zn peptidases"/>
    <property type="match status" value="1"/>
</dbReference>
<dbReference type="PANTHER" id="PTHR12147">
    <property type="entry name" value="METALLOPEPTIDASE M28 FAMILY MEMBER"/>
    <property type="match status" value="1"/>
</dbReference>
<dbReference type="SUPFAM" id="SSF53187">
    <property type="entry name" value="Zn-dependent exopeptidases"/>
    <property type="match status" value="1"/>
</dbReference>
<comment type="similarity">
    <text evidence="2">Belongs to the peptidase M28 family. M28B subfamily.</text>
</comment>
<keyword evidence="4" id="KW-0812">Transmembrane</keyword>
<name>A0A7R9GEF2_9CRUS</name>
<feature type="region of interest" description="Disordered" evidence="3">
    <location>
        <begin position="130"/>
        <end position="150"/>
    </location>
</feature>
<dbReference type="Gene3D" id="2.60.40.200">
    <property type="entry name" value="Superoxide dismutase, copper/zinc binding domain"/>
    <property type="match status" value="1"/>
</dbReference>
<dbReference type="SUPFAM" id="SSF49329">
    <property type="entry name" value="Cu,Zn superoxide dismutase-like"/>
    <property type="match status" value="1"/>
</dbReference>
<dbReference type="SUPFAM" id="SSF101447">
    <property type="entry name" value="Formin homology 2 domain (FH2 domain)"/>
    <property type="match status" value="1"/>
</dbReference>
<dbReference type="EMBL" id="OA883004">
    <property type="protein sequence ID" value="CAD7277646.1"/>
    <property type="molecule type" value="Genomic_DNA"/>
</dbReference>
<dbReference type="EMBL" id="CAJPEX010000967">
    <property type="protein sequence ID" value="CAG0917798.1"/>
    <property type="molecule type" value="Genomic_DNA"/>
</dbReference>
<feature type="region of interest" description="Disordered" evidence="3">
    <location>
        <begin position="576"/>
        <end position="628"/>
    </location>
</feature>
<evidence type="ECO:0000256" key="3">
    <source>
        <dbReference type="SAM" id="MobiDB-lite"/>
    </source>
</evidence>
<dbReference type="AlphaFoldDB" id="A0A7R9GEF2"/>
<keyword evidence="4" id="KW-1133">Transmembrane helix</keyword>
<evidence type="ECO:0000313" key="8">
    <source>
        <dbReference type="Proteomes" id="UP000678499"/>
    </source>
</evidence>
<dbReference type="GO" id="GO:0008235">
    <property type="term" value="F:metalloexopeptidase activity"/>
    <property type="evidence" value="ECO:0007669"/>
    <property type="project" value="InterPro"/>
</dbReference>
<reference evidence="7" key="1">
    <citation type="submission" date="2020-11" db="EMBL/GenBank/DDBJ databases">
        <authorList>
            <person name="Tran Van P."/>
        </authorList>
    </citation>
    <scope>NUCLEOTIDE SEQUENCE</scope>
</reference>
<feature type="chain" id="PRO_5036210703" description="Peptidase M28 domain-containing protein" evidence="5">
    <location>
        <begin position="28"/>
        <end position="1016"/>
    </location>
</feature>
<feature type="compositionally biased region" description="Pro residues" evidence="3">
    <location>
        <begin position="593"/>
        <end position="615"/>
    </location>
</feature>
<proteinExistence type="inferred from homology"/>
<feature type="signal peptide" evidence="5">
    <location>
        <begin position="1"/>
        <end position="27"/>
    </location>
</feature>
<accession>A0A7R9GEF2</accession>
<evidence type="ECO:0000256" key="4">
    <source>
        <dbReference type="SAM" id="Phobius"/>
    </source>
</evidence>
<dbReference type="Proteomes" id="UP000678499">
    <property type="component" value="Unassembled WGS sequence"/>
</dbReference>
<evidence type="ECO:0000256" key="5">
    <source>
        <dbReference type="SAM" id="SignalP"/>
    </source>
</evidence>
<feature type="transmembrane region" description="Helical" evidence="4">
    <location>
        <begin position="322"/>
        <end position="343"/>
    </location>
</feature>
<feature type="domain" description="Peptidase M28" evidence="6">
    <location>
        <begin position="698"/>
        <end position="826"/>
    </location>
</feature>
<dbReference type="InterPro" id="IPR036423">
    <property type="entry name" value="SOD-like_Cu/Zn_dom_sf"/>
</dbReference>
<evidence type="ECO:0000256" key="1">
    <source>
        <dbReference type="ARBA" id="ARBA00001947"/>
    </source>
</evidence>
<evidence type="ECO:0000256" key="2">
    <source>
        <dbReference type="ARBA" id="ARBA00005634"/>
    </source>
</evidence>
<dbReference type="InterPro" id="IPR007484">
    <property type="entry name" value="Peptidase_M28"/>
</dbReference>
<dbReference type="GO" id="GO:0006801">
    <property type="term" value="P:superoxide metabolic process"/>
    <property type="evidence" value="ECO:0007669"/>
    <property type="project" value="InterPro"/>
</dbReference>
<dbReference type="InterPro" id="IPR045175">
    <property type="entry name" value="M28_fam"/>
</dbReference>
<protein>
    <recommendedName>
        <fullName evidence="6">Peptidase M28 domain-containing protein</fullName>
    </recommendedName>
</protein>
<gene>
    <name evidence="7" type="ORF">NMOB1V02_LOCUS5374</name>
</gene>
<keyword evidence="5" id="KW-0732">Signal</keyword>
<evidence type="ECO:0000259" key="6">
    <source>
        <dbReference type="Pfam" id="PF04389"/>
    </source>
</evidence>
<evidence type="ECO:0000313" key="7">
    <source>
        <dbReference type="EMBL" id="CAD7277646.1"/>
    </source>
</evidence>
<dbReference type="GO" id="GO:0006508">
    <property type="term" value="P:proteolysis"/>
    <property type="evidence" value="ECO:0007669"/>
    <property type="project" value="InterPro"/>
</dbReference>
<sequence length="1016" mass="108653">MGSTDGSSFFSWTNWILFLTLVLTASAHAPFFPHVAYEQYSNVYPGLYPQYYQAVSQYPQHPQGYFQAQSPAIPYSYAFPAHNPAVVVPGIAPAVYAQDFVTGVYGPHAGSPAEGFAFPVYPVVNVAPNAEKTSESEKQETAQADYADKIDIRDSVSQDKAKVNDAVVDLKNPLPELDKKADYEKTHADAVASFKAARGQRARAILGIAPGTAVGEAFFYQASSSSEMVVIVTGNGAAAAQDIVITTNAPGPACAAGGAVFNPSNIASGGVLAANSPLNGAAGVNFVSRRISSATASLYDPNSIIGRGVLVAATNANPGTGAAIICGQIVAIFFALAISAAFAHGQHLIPFGYQPSGFPQPLYPYPGFPQNHVPFYAVPTYGVQFAAQYPYVAESAKETKQDERFDAPTFKAGFTFDAKADLRSTLGAGTAQGEAHFLRDVKTTSTTVAVVFSSAAALAGPVTIAVLNGEDCSVAGTAPDFNPSGVPNGGQLSSSVTPIQNTVYYLERNIPDDVISLAGTRSVIGKLLVLRNGNVGVRSLLVPKTSDMQQGSMRNFLIAILIASSVCVSHAQFFDDDHEDSEHSTSSLAPASQGPPPPPPPPPPPAAPPAAPPMEPTEAPRSYEDSQTFTQRLSVDLERMRDDLSKYFVGTRNLETDTESLDAVKKYIIDTFQQIGLKHKVQTFDTEIPISDGVKGANVIAELRGINWNTAADKLYVVGAHYDTTKTSEGVNDNGSGVMAMLEIARMLKTRSINNDNCKHFHSVVFVAFDIQIREDTNAAAGGGITGSQYFIKSYLDPILKKHGKESFAGAIILDSVMNFNDSVNAQRPEGFKNFFPSVYETIVKDEKRGNSMFLLNSPAEDDLADDVLKYWNEASELVSGKAPLYKASVDAESASQASPEGLLHFLKQDHVPFWQFFRTTEEHIHLPAILLTDSGDWRQGNMKCYPNSPYCSAEDYLTDKRMNFLSKTIKALEALLSAGDCEITSGAQGTSQISSAASVILAVGVSALARFMGRL</sequence>
<organism evidence="7">
    <name type="scientific">Notodromas monacha</name>
    <dbReference type="NCBI Taxonomy" id="399045"/>
    <lineage>
        <taxon>Eukaryota</taxon>
        <taxon>Metazoa</taxon>
        <taxon>Ecdysozoa</taxon>
        <taxon>Arthropoda</taxon>
        <taxon>Crustacea</taxon>
        <taxon>Oligostraca</taxon>
        <taxon>Ostracoda</taxon>
        <taxon>Podocopa</taxon>
        <taxon>Podocopida</taxon>
        <taxon>Cypridocopina</taxon>
        <taxon>Cypridoidea</taxon>
        <taxon>Cyprididae</taxon>
        <taxon>Notodromas</taxon>
    </lineage>
</organism>
<dbReference type="PANTHER" id="PTHR12147:SF26">
    <property type="entry name" value="PEPTIDASE M28 DOMAIN-CONTAINING PROTEIN"/>
    <property type="match status" value="1"/>
</dbReference>